<dbReference type="VEuPathDB" id="FungiDB:HMPREF1541_05598"/>
<feature type="region of interest" description="Disordered" evidence="6">
    <location>
        <begin position="97"/>
        <end position="116"/>
    </location>
</feature>
<dbReference type="OrthoDB" id="3056235at2759"/>
<reference evidence="8 9" key="1">
    <citation type="submission" date="2013-03" db="EMBL/GenBank/DDBJ databases">
        <title>The Genome Sequence of Phialophora europaea CBS 101466.</title>
        <authorList>
            <consortium name="The Broad Institute Genomics Platform"/>
            <person name="Cuomo C."/>
            <person name="de Hoog S."/>
            <person name="Gorbushina A."/>
            <person name="Walker B."/>
            <person name="Young S.K."/>
            <person name="Zeng Q."/>
            <person name="Gargeya S."/>
            <person name="Fitzgerald M."/>
            <person name="Haas B."/>
            <person name="Abouelleil A."/>
            <person name="Allen A.W."/>
            <person name="Alvarado L."/>
            <person name="Arachchi H.M."/>
            <person name="Berlin A.M."/>
            <person name="Chapman S.B."/>
            <person name="Gainer-Dewar J."/>
            <person name="Goldberg J."/>
            <person name="Griggs A."/>
            <person name="Gujja S."/>
            <person name="Hansen M."/>
            <person name="Howarth C."/>
            <person name="Imamovic A."/>
            <person name="Ireland A."/>
            <person name="Larimer J."/>
            <person name="McCowan C."/>
            <person name="Murphy C."/>
            <person name="Pearson M."/>
            <person name="Poon T.W."/>
            <person name="Priest M."/>
            <person name="Roberts A."/>
            <person name="Saif S."/>
            <person name="Shea T."/>
            <person name="Sisk P."/>
            <person name="Sykes S."/>
            <person name="Wortman J."/>
            <person name="Nusbaum C."/>
            <person name="Birren B."/>
        </authorList>
    </citation>
    <scope>NUCLEOTIDE SEQUENCE [LARGE SCALE GENOMIC DNA]</scope>
    <source>
        <strain evidence="8 9">CBS 101466</strain>
    </source>
</reference>
<dbReference type="Proteomes" id="UP000030752">
    <property type="component" value="Unassembled WGS sequence"/>
</dbReference>
<sequence>MLAAPYQTPKFPEATVPHLAPSASQPTLPPLSQFPLQPGPPYGSSSYTAPPLYQQSALHHAPLHPYHATGAYQSFPPSSGVVSRCPNQPSLRIGETESAAVANPGVSPSSRGPLAIPLKRPYDLAEERQDDSENVHRSGRHPRLPGEATSSQQPHFGDTSESRIFMSSTSVSSTSTPTTASYQTLGTGPWSAGQSVASISPRATRFSLRIRQQPRAARAGPDGKDRRPIDPPPVLQLLMSNFDPQSQADLDELQSQFVVHCRLVSANPPRRDMSTLSSYSEDGSREIQRLLLGTSVASPFHTKDDPDVETAVQHPPSVERASGPGSPSQRFFASGAANNPGSFGQTRPVYGLPCTFFIFADLSVRKAGEYKLEFSLMKMEPGYLMAGEKLPILHTVASHVFRVVNAKDFDQVQPSTPLVRGLIERGAGFPLKLKKGTREGGRRRTGRGDDDSGSDDDDE</sequence>
<feature type="region of interest" description="Disordered" evidence="6">
    <location>
        <begin position="212"/>
        <end position="231"/>
    </location>
</feature>
<dbReference type="GeneID" id="19972937"/>
<dbReference type="PANTHER" id="PTHR33572:SF17">
    <property type="entry name" value="SEXUAL DEVELOPMENT REGULATOR VELC"/>
    <property type="match status" value="1"/>
</dbReference>
<keyword evidence="9" id="KW-1185">Reference proteome</keyword>
<proteinExistence type="predicted"/>
<evidence type="ECO:0000256" key="4">
    <source>
        <dbReference type="ARBA" id="ARBA00023163"/>
    </source>
</evidence>
<dbReference type="InParanoid" id="W2RSW1"/>
<feature type="region of interest" description="Disordered" evidence="6">
    <location>
        <begin position="126"/>
        <end position="161"/>
    </location>
</feature>
<feature type="domain" description="Velvet" evidence="7">
    <location>
        <begin position="201"/>
        <end position="432"/>
    </location>
</feature>
<evidence type="ECO:0000313" key="8">
    <source>
        <dbReference type="EMBL" id="ETN39375.1"/>
    </source>
</evidence>
<dbReference type="STRING" id="1220924.W2RSW1"/>
<dbReference type="Gene3D" id="2.60.40.3960">
    <property type="entry name" value="Velvet domain"/>
    <property type="match status" value="1"/>
</dbReference>
<keyword evidence="4" id="KW-0804">Transcription</keyword>
<evidence type="ECO:0000256" key="2">
    <source>
        <dbReference type="ARBA" id="ARBA00022969"/>
    </source>
</evidence>
<evidence type="ECO:0000313" key="9">
    <source>
        <dbReference type="Proteomes" id="UP000030752"/>
    </source>
</evidence>
<dbReference type="InterPro" id="IPR037525">
    <property type="entry name" value="Velvet_dom"/>
</dbReference>
<dbReference type="GO" id="GO:0005634">
    <property type="term" value="C:nucleus"/>
    <property type="evidence" value="ECO:0007669"/>
    <property type="project" value="UniProtKB-SubCell"/>
</dbReference>
<dbReference type="Pfam" id="PF11754">
    <property type="entry name" value="Velvet"/>
    <property type="match status" value="2"/>
</dbReference>
<dbReference type="InterPro" id="IPR021740">
    <property type="entry name" value="Velvet"/>
</dbReference>
<evidence type="ECO:0000259" key="7">
    <source>
        <dbReference type="PROSITE" id="PS51821"/>
    </source>
</evidence>
<feature type="region of interest" description="Disordered" evidence="6">
    <location>
        <begin position="1"/>
        <end position="50"/>
    </location>
</feature>
<dbReference type="HOGENOM" id="CLU_595824_0_0_1"/>
<dbReference type="GO" id="GO:0030435">
    <property type="term" value="P:sporulation resulting in formation of a cellular spore"/>
    <property type="evidence" value="ECO:0007669"/>
    <property type="project" value="UniProtKB-KW"/>
</dbReference>
<dbReference type="EMBL" id="KB822721">
    <property type="protein sequence ID" value="ETN39375.1"/>
    <property type="molecule type" value="Genomic_DNA"/>
</dbReference>
<dbReference type="InterPro" id="IPR038491">
    <property type="entry name" value="Velvet_dom_sf"/>
</dbReference>
<evidence type="ECO:0000256" key="5">
    <source>
        <dbReference type="ARBA" id="ARBA00023242"/>
    </source>
</evidence>
<comment type="subcellular location">
    <subcellularLocation>
        <location evidence="1">Nucleus</location>
    </subcellularLocation>
</comment>
<feature type="compositionally biased region" description="Basic and acidic residues" evidence="6">
    <location>
        <begin position="436"/>
        <end position="450"/>
    </location>
</feature>
<dbReference type="eggNOG" id="ENOG502RYR6">
    <property type="taxonomic scope" value="Eukaryota"/>
</dbReference>
<feature type="region of interest" description="Disordered" evidence="6">
    <location>
        <begin position="298"/>
        <end position="327"/>
    </location>
</feature>
<feature type="region of interest" description="Disordered" evidence="6">
    <location>
        <begin position="433"/>
        <end position="459"/>
    </location>
</feature>
<dbReference type="PANTHER" id="PTHR33572">
    <property type="entry name" value="SPORE DEVELOPMENT REGULATOR VOSA"/>
    <property type="match status" value="1"/>
</dbReference>
<accession>W2RSW1</accession>
<feature type="compositionally biased region" description="Basic and acidic residues" evidence="6">
    <location>
        <begin position="126"/>
        <end position="136"/>
    </location>
</feature>
<dbReference type="RefSeq" id="XP_008718160.1">
    <property type="nucleotide sequence ID" value="XM_008719938.1"/>
</dbReference>
<organism evidence="8 9">
    <name type="scientific">Cyphellophora europaea (strain CBS 101466)</name>
    <name type="common">Phialophora europaea</name>
    <dbReference type="NCBI Taxonomy" id="1220924"/>
    <lineage>
        <taxon>Eukaryota</taxon>
        <taxon>Fungi</taxon>
        <taxon>Dikarya</taxon>
        <taxon>Ascomycota</taxon>
        <taxon>Pezizomycotina</taxon>
        <taxon>Eurotiomycetes</taxon>
        <taxon>Chaetothyriomycetidae</taxon>
        <taxon>Chaetothyriales</taxon>
        <taxon>Cyphellophoraceae</taxon>
        <taxon>Cyphellophora</taxon>
    </lineage>
</organism>
<evidence type="ECO:0000256" key="1">
    <source>
        <dbReference type="ARBA" id="ARBA00004123"/>
    </source>
</evidence>
<gene>
    <name evidence="8" type="ORF">HMPREF1541_05598</name>
</gene>
<keyword evidence="2" id="KW-0749">Sporulation</keyword>
<name>W2RSW1_CYPE1</name>
<dbReference type="AlphaFoldDB" id="W2RSW1"/>
<evidence type="ECO:0000256" key="3">
    <source>
        <dbReference type="ARBA" id="ARBA00023015"/>
    </source>
</evidence>
<protein>
    <recommendedName>
        <fullName evidence="7">Velvet domain-containing protein</fullName>
    </recommendedName>
</protein>
<dbReference type="PROSITE" id="PS51821">
    <property type="entry name" value="VELVET"/>
    <property type="match status" value="1"/>
</dbReference>
<keyword evidence="5" id="KW-0539">Nucleus</keyword>
<keyword evidence="3" id="KW-0805">Transcription regulation</keyword>
<evidence type="ECO:0000256" key="6">
    <source>
        <dbReference type="SAM" id="MobiDB-lite"/>
    </source>
</evidence>